<keyword evidence="2" id="KW-1185">Reference proteome</keyword>
<protein>
    <submittedName>
        <fullName evidence="1">Uncharacterized protein</fullName>
    </submittedName>
</protein>
<dbReference type="AlphaFoldDB" id="A0A314YXM7"/>
<dbReference type="Proteomes" id="UP000250321">
    <property type="component" value="Unassembled WGS sequence"/>
</dbReference>
<gene>
    <name evidence="1" type="ORF">Pyn_34748</name>
</gene>
<organism evidence="1 2">
    <name type="scientific">Prunus yedoensis var. nudiflora</name>
    <dbReference type="NCBI Taxonomy" id="2094558"/>
    <lineage>
        <taxon>Eukaryota</taxon>
        <taxon>Viridiplantae</taxon>
        <taxon>Streptophyta</taxon>
        <taxon>Embryophyta</taxon>
        <taxon>Tracheophyta</taxon>
        <taxon>Spermatophyta</taxon>
        <taxon>Magnoliopsida</taxon>
        <taxon>eudicotyledons</taxon>
        <taxon>Gunneridae</taxon>
        <taxon>Pentapetalae</taxon>
        <taxon>rosids</taxon>
        <taxon>fabids</taxon>
        <taxon>Rosales</taxon>
        <taxon>Rosaceae</taxon>
        <taxon>Amygdaloideae</taxon>
        <taxon>Amygdaleae</taxon>
        <taxon>Prunus</taxon>
    </lineage>
</organism>
<sequence>MRCVSSSLSYIISPICYQQLDSWAACLKRTSHLIDLTLAFICDFLYVLTSLVHTPPPSIGSSLIWCCCCPSLTLRRRYGFRLFIQLSDNPGSSPCTISRSSLLRFLLWVFVVAVP</sequence>
<proteinExistence type="predicted"/>
<reference evidence="1 2" key="1">
    <citation type="submission" date="2018-02" db="EMBL/GenBank/DDBJ databases">
        <title>Draft genome of wild Prunus yedoensis var. nudiflora.</title>
        <authorList>
            <person name="Baek S."/>
            <person name="Kim J.-H."/>
            <person name="Choi K."/>
            <person name="Kim G.-B."/>
            <person name="Cho A."/>
            <person name="Jang H."/>
            <person name="Shin C.-H."/>
            <person name="Yu H.-J."/>
            <person name="Mun J.-H."/>
        </authorList>
    </citation>
    <scope>NUCLEOTIDE SEQUENCE [LARGE SCALE GENOMIC DNA]</scope>
    <source>
        <strain evidence="2">cv. Jeju island</strain>
        <tissue evidence="1">Leaf</tissue>
    </source>
</reference>
<name>A0A314YXM7_PRUYE</name>
<evidence type="ECO:0000313" key="1">
    <source>
        <dbReference type="EMBL" id="PQP94175.1"/>
    </source>
</evidence>
<comment type="caution">
    <text evidence="1">The sequence shown here is derived from an EMBL/GenBank/DDBJ whole genome shotgun (WGS) entry which is preliminary data.</text>
</comment>
<dbReference type="EMBL" id="PJQY01002373">
    <property type="protein sequence ID" value="PQP94175.1"/>
    <property type="molecule type" value="Genomic_DNA"/>
</dbReference>
<accession>A0A314YXM7</accession>
<evidence type="ECO:0000313" key="2">
    <source>
        <dbReference type="Proteomes" id="UP000250321"/>
    </source>
</evidence>